<dbReference type="RefSeq" id="WP_131278665.1">
    <property type="nucleotide sequence ID" value="NZ_CP031395.1"/>
</dbReference>
<protein>
    <submittedName>
        <fullName evidence="1">ATP-binding protein</fullName>
    </submittedName>
</protein>
<dbReference type="AlphaFoldDB" id="A0A4P6UHU2"/>
<keyword evidence="1" id="KW-0547">Nucleotide-binding</keyword>
<gene>
    <name evidence="1" type="ORF">DW355_06625</name>
</gene>
<dbReference type="GO" id="GO:0005524">
    <property type="term" value="F:ATP binding"/>
    <property type="evidence" value="ECO:0007669"/>
    <property type="project" value="UniProtKB-KW"/>
</dbReference>
<evidence type="ECO:0000313" key="2">
    <source>
        <dbReference type="Proteomes" id="UP000292939"/>
    </source>
</evidence>
<name>A0A4P6UHU2_9BURK</name>
<dbReference type="InterPro" id="IPR036890">
    <property type="entry name" value="HATPase_C_sf"/>
</dbReference>
<sequence length="724" mass="82137">MQQEDIFYEDRFLESWAGPIVTNPSTAIVELVANCWDAYATEVNISWPNSKNHKQFSISDNGKGMTKAEFDYIWRAMSYDRIAKGGVTTTPPLGLEGLPRFVFGKNGKGRFASFCLTTNYQINSIKDGQKFIYKVSRTPNKPLITELVEFIEKDVEGHGTTITGEGEIPQINLSVEQARELLGGRFLANPSFKVILNGSPISFADISKSSLSIVEVEVQNYGTVKIYHIDTRKADKTTKQHGIAWWVMNRAVGECRWRGTDVERILDGRTEKAKRFTFIVQADFLNKENAVKEDWSGFVEMNPAWEATRPIVQDKIREIIDNTNAAEREEKRSAVLEQVGQSVNALPLLSKDRVTTFVNEVVDTCPNFGEQEIVQLTGILAKLEKSKSQYGLLEILHKQDPHDLDALHEVLSQWTIGMAKVVLDEIQGRLKVINELRIKIQVAGIDEVKELQPLFSKGLWMFGDKFESIHFTSNKGMTTVIRELFDGKADKASLNRPDFVIRGDGSTGFYSLPSYNEDHQEVGVGHLVIVDLKTTKLSLGSKEKEQIWKYVKELRKKGYIQAETRIDGFVLGDQIESGEGGTRTEDNDKVKIQPLLYSVILNRAEQRLLKLYEKVKEAPFLVAQQEELNKFIEPIAVQQPAFLGRNQWRQNDFFLELDCCLQQLLCGVEQQEQGVLRQQCHVRPHGSTGQPWITQLPAAHAIEAKSRQVQLAFFSLPFHSWHRN</sequence>
<keyword evidence="1" id="KW-0067">ATP-binding</keyword>
<reference evidence="1 2" key="1">
    <citation type="submission" date="2018-07" db="EMBL/GenBank/DDBJ databases">
        <title>Exploring interactions and the metabolic potential of the ultra-small soil bacteria Hylemonella gracilis.</title>
        <authorList>
            <person name="Tyc O."/>
            <person name="Kulkarni P."/>
            <person name="Gawehns F."/>
            <person name="Hundscheid M."/>
            <person name="Zweers H."/>
            <person name="Garbeva P."/>
        </authorList>
    </citation>
    <scope>NUCLEOTIDE SEQUENCE [LARGE SCALE GENOMIC DNA]</scope>
    <source>
        <strain evidence="1 2">NS1</strain>
    </source>
</reference>
<dbReference type="SUPFAM" id="SSF55874">
    <property type="entry name" value="ATPase domain of HSP90 chaperone/DNA topoisomerase II/histidine kinase"/>
    <property type="match status" value="1"/>
</dbReference>
<evidence type="ECO:0000313" key="1">
    <source>
        <dbReference type="EMBL" id="QBK04503.1"/>
    </source>
</evidence>
<dbReference type="Proteomes" id="UP000292939">
    <property type="component" value="Chromosome"/>
</dbReference>
<organism evidence="1 2">
    <name type="scientific">Hylemonella gracilis</name>
    <dbReference type="NCBI Taxonomy" id="80880"/>
    <lineage>
        <taxon>Bacteria</taxon>
        <taxon>Pseudomonadati</taxon>
        <taxon>Pseudomonadota</taxon>
        <taxon>Betaproteobacteria</taxon>
        <taxon>Burkholderiales</taxon>
        <taxon>Comamonadaceae</taxon>
        <taxon>Hylemonella</taxon>
    </lineage>
</organism>
<dbReference type="EMBL" id="CP031395">
    <property type="protein sequence ID" value="QBK04503.1"/>
    <property type="molecule type" value="Genomic_DNA"/>
</dbReference>
<dbReference type="KEGG" id="hgr:DW355_06625"/>
<accession>A0A4P6UHU2</accession>
<dbReference type="Gene3D" id="3.30.565.10">
    <property type="entry name" value="Histidine kinase-like ATPase, C-terminal domain"/>
    <property type="match status" value="1"/>
</dbReference>
<proteinExistence type="predicted"/>
<dbReference type="OrthoDB" id="8765545at2"/>
<dbReference type="Pfam" id="PF13589">
    <property type="entry name" value="HATPase_c_3"/>
    <property type="match status" value="1"/>
</dbReference>